<dbReference type="OMA" id="AICRAWV"/>
<dbReference type="Gramene" id="EES07446">
    <property type="protein sequence ID" value="EES07446"/>
    <property type="gene ID" value="SORBI_3004G280600"/>
</dbReference>
<sequence length="100" mass="10845">MAASEACMCCQLLPPPCAMCSVASIDAIASSLARSLPPFYCTSLRCEYCAGLGVCGVGGKEATYVPASRQLSRLWIDFTNYLAICRAWVQFFLQWDGSET</sequence>
<reference evidence="1" key="2">
    <citation type="submission" date="2020-10" db="EMBL/GenBank/DDBJ databases">
        <authorList>
            <person name="Cooper E.A."/>
            <person name="Brenton Z.W."/>
            <person name="Flinn B.S."/>
            <person name="Jenkins J."/>
            <person name="Shu S."/>
            <person name="Flowers D."/>
            <person name="Luo F."/>
            <person name="Wang Y."/>
            <person name="Xia P."/>
            <person name="Barry K."/>
            <person name="Daum C."/>
            <person name="Lipzen A."/>
            <person name="Yoshinaga Y."/>
            <person name="Schmutz J."/>
            <person name="Saski C."/>
            <person name="Vermerris W."/>
            <person name="Kresovich S."/>
        </authorList>
    </citation>
    <scope>NUCLEOTIDE SEQUENCE</scope>
</reference>
<evidence type="ECO:0000313" key="2">
    <source>
        <dbReference type="Proteomes" id="UP000807115"/>
    </source>
</evidence>
<gene>
    <name evidence="1" type="ORF">BDA96_04G298900</name>
</gene>
<protein>
    <submittedName>
        <fullName evidence="1">Uncharacterized protein</fullName>
    </submittedName>
</protein>
<organism evidence="1 2">
    <name type="scientific">Sorghum bicolor</name>
    <name type="common">Sorghum</name>
    <name type="synonym">Sorghum vulgare</name>
    <dbReference type="NCBI Taxonomy" id="4558"/>
    <lineage>
        <taxon>Eukaryota</taxon>
        <taxon>Viridiplantae</taxon>
        <taxon>Streptophyta</taxon>
        <taxon>Embryophyta</taxon>
        <taxon>Tracheophyta</taxon>
        <taxon>Spermatophyta</taxon>
        <taxon>Magnoliopsida</taxon>
        <taxon>Liliopsida</taxon>
        <taxon>Poales</taxon>
        <taxon>Poaceae</taxon>
        <taxon>PACMAD clade</taxon>
        <taxon>Panicoideae</taxon>
        <taxon>Andropogonodae</taxon>
        <taxon>Andropogoneae</taxon>
        <taxon>Sorghinae</taxon>
        <taxon>Sorghum</taxon>
    </lineage>
</organism>
<comment type="caution">
    <text evidence="1">The sequence shown here is derived from an EMBL/GenBank/DDBJ whole genome shotgun (WGS) entry which is preliminary data.</text>
</comment>
<reference evidence="1" key="1">
    <citation type="journal article" date="2019" name="BMC Genomics">
        <title>A new reference genome for Sorghum bicolor reveals high levels of sequence similarity between sweet and grain genotypes: implications for the genetics of sugar metabolism.</title>
        <authorList>
            <person name="Cooper E.A."/>
            <person name="Brenton Z.W."/>
            <person name="Flinn B.S."/>
            <person name="Jenkins J."/>
            <person name="Shu S."/>
            <person name="Flowers D."/>
            <person name="Luo F."/>
            <person name="Wang Y."/>
            <person name="Xia P."/>
            <person name="Barry K."/>
            <person name="Daum C."/>
            <person name="Lipzen A."/>
            <person name="Yoshinaga Y."/>
            <person name="Schmutz J."/>
            <person name="Saski C."/>
            <person name="Vermerris W."/>
            <person name="Kresovich S."/>
        </authorList>
    </citation>
    <scope>NUCLEOTIDE SEQUENCE</scope>
</reference>
<dbReference type="EMBL" id="CM027683">
    <property type="protein sequence ID" value="KAG0534667.1"/>
    <property type="molecule type" value="Genomic_DNA"/>
</dbReference>
<evidence type="ECO:0000313" key="1">
    <source>
        <dbReference type="EMBL" id="KAG0534667.1"/>
    </source>
</evidence>
<dbReference type="Proteomes" id="UP000807115">
    <property type="component" value="Chromosome 4"/>
</dbReference>
<accession>A0A921R950</accession>
<proteinExistence type="predicted"/>
<dbReference type="AlphaFoldDB" id="A0A921R950"/>
<name>A0A921R950_SORBI</name>